<proteinExistence type="predicted"/>
<protein>
    <recommendedName>
        <fullName evidence="1">Glycosyltransferase 2-like domain-containing protein</fullName>
    </recommendedName>
</protein>
<evidence type="ECO:0000313" key="2">
    <source>
        <dbReference type="EMBL" id="RDH92482.1"/>
    </source>
</evidence>
<dbReference type="InterPro" id="IPR050834">
    <property type="entry name" value="Glycosyltransf_2"/>
</dbReference>
<comment type="caution">
    <text evidence="2">The sequence shown here is derived from an EMBL/GenBank/DDBJ whole genome shotgun (WGS) entry which is preliminary data.</text>
</comment>
<dbReference type="Gene3D" id="3.90.550.10">
    <property type="entry name" value="Spore Coat Polysaccharide Biosynthesis Protein SpsA, Chain A"/>
    <property type="match status" value="1"/>
</dbReference>
<evidence type="ECO:0000313" key="3">
    <source>
        <dbReference type="Proteomes" id="UP000255508"/>
    </source>
</evidence>
<name>A0A370E032_9GAMM</name>
<feature type="domain" description="Glycosyltransferase 2-like" evidence="1">
    <location>
        <begin position="19"/>
        <end position="179"/>
    </location>
</feature>
<dbReference type="Proteomes" id="UP000255508">
    <property type="component" value="Unassembled WGS sequence"/>
</dbReference>
<sequence length="429" mass="48626">MKEGTDIIQEQESRQTTVSVVMPSLNQATFIERSIRSVLTQSDALLELIVMDGGSTDGTQAILSRLAQESDGRLRWQSEADRGPAHAVNKAMAMAQGDVIGWLNADDIYMPGALERAVKTLDAHSEWMMVYGHGQHINECDQVIGDYPTRLPDTPLQAFADGCFICQPTVFLRKDALNRYGRLTESLQTAFDFDWWLRIFSQQHEAIGFIDALQAGPRLHSTCITLNQRETVIREGMQVLAQYLGASPLHWFKTYTDEILADYPHGRQIKNVKAYLKKFARSISGYLSDADKQELRNYQQTDARINLAIPDAYLEMYSDGWLPARSTLRVRSRKRRWQRVELRGQYVSKADGPLQLKLHSPDGKKSIHKIEKNGPFSLQIDLSVAAERPAYWTFVIEADGCFIPREHDPGTDDARELACQIDAIRLHTK</sequence>
<dbReference type="PANTHER" id="PTHR43685">
    <property type="entry name" value="GLYCOSYLTRANSFERASE"/>
    <property type="match status" value="1"/>
</dbReference>
<gene>
    <name evidence="2" type="ORF">DIZ79_03340</name>
</gene>
<organism evidence="2 3">
    <name type="scientific">endosymbiont of Lamellibrachia luymesi</name>
    <dbReference type="NCBI Taxonomy" id="2200907"/>
    <lineage>
        <taxon>Bacteria</taxon>
        <taxon>Pseudomonadati</taxon>
        <taxon>Pseudomonadota</taxon>
        <taxon>Gammaproteobacteria</taxon>
        <taxon>sulfur-oxidizing symbionts</taxon>
    </lineage>
</organism>
<dbReference type="AlphaFoldDB" id="A0A370E032"/>
<reference evidence="2 3" key="1">
    <citation type="journal article" date="2018" name="ISME J.">
        <title>Endosymbiont genomes yield clues of tubeworm success.</title>
        <authorList>
            <person name="Li Y."/>
            <person name="Liles M.R."/>
            <person name="Halanych K.M."/>
        </authorList>
    </citation>
    <scope>NUCLEOTIDE SEQUENCE [LARGE SCALE GENOMIC DNA]</scope>
    <source>
        <strain evidence="2">A1422</strain>
    </source>
</reference>
<dbReference type="Pfam" id="PF00535">
    <property type="entry name" value="Glycos_transf_2"/>
    <property type="match status" value="1"/>
</dbReference>
<dbReference type="EMBL" id="QFXD01000058">
    <property type="protein sequence ID" value="RDH92482.1"/>
    <property type="molecule type" value="Genomic_DNA"/>
</dbReference>
<accession>A0A370E032</accession>
<dbReference type="InterPro" id="IPR001173">
    <property type="entry name" value="Glyco_trans_2-like"/>
</dbReference>
<dbReference type="PANTHER" id="PTHR43685:SF2">
    <property type="entry name" value="GLYCOSYLTRANSFERASE 2-LIKE DOMAIN-CONTAINING PROTEIN"/>
    <property type="match status" value="1"/>
</dbReference>
<dbReference type="InterPro" id="IPR029044">
    <property type="entry name" value="Nucleotide-diphossugar_trans"/>
</dbReference>
<evidence type="ECO:0000259" key="1">
    <source>
        <dbReference type="Pfam" id="PF00535"/>
    </source>
</evidence>
<dbReference type="SUPFAM" id="SSF53448">
    <property type="entry name" value="Nucleotide-diphospho-sugar transferases"/>
    <property type="match status" value="1"/>
</dbReference>
<dbReference type="CDD" id="cd06433">
    <property type="entry name" value="GT_2_WfgS_like"/>
    <property type="match status" value="1"/>
</dbReference>